<accession>A0A4V1CMP5</accession>
<evidence type="ECO:0000256" key="1">
    <source>
        <dbReference type="SAM" id="MobiDB-lite"/>
    </source>
</evidence>
<dbReference type="RefSeq" id="WP_135972349.1">
    <property type="nucleotide sequence ID" value="NZ_CP039291.1"/>
</dbReference>
<dbReference type="AlphaFoldDB" id="A0A4V1CMP5"/>
<keyword evidence="3" id="KW-1185">Reference proteome</keyword>
<reference evidence="2 3" key="1">
    <citation type="submission" date="2019-04" db="EMBL/GenBank/DDBJ databases">
        <title>Isolation and identification of Cellulomonas shaoxiangyii sp. Nov. isolated from feces of the Tibetan antelopes (Pantholops hodgsonii) in the Qinghai-Tibet plateau of China.</title>
        <authorList>
            <person name="Tian Z."/>
        </authorList>
    </citation>
    <scope>NUCLEOTIDE SEQUENCE [LARGE SCALE GENOMIC DNA]</scope>
    <source>
        <strain evidence="2 3">Z28</strain>
    </source>
</reference>
<evidence type="ECO:0000313" key="2">
    <source>
        <dbReference type="EMBL" id="QCB93665.1"/>
    </source>
</evidence>
<feature type="region of interest" description="Disordered" evidence="1">
    <location>
        <begin position="1"/>
        <end position="24"/>
    </location>
</feature>
<evidence type="ECO:0000313" key="3">
    <source>
        <dbReference type="Proteomes" id="UP000296469"/>
    </source>
</evidence>
<proteinExistence type="predicted"/>
<sequence>MTTSPPRPPLDRTQTGARATRTAPAVPRALARLRPRPLTLPAVVHRADVGPLAWAGMVADGLLVPLWGSAARTAGTAETAPARAAAVASLVPARGAVGRLTAVWVHTGGTAPRRVDVLVPSGARRPDPHPDRRIAEAALPTTDLAVLGSVRVTAPLRTVLDVARWEEREAARAAVARLVVHCGVDLDAAAAALDRLDGHRGVRRARELVREVAAVDGRRAAVRPG</sequence>
<dbReference type="Proteomes" id="UP000296469">
    <property type="component" value="Chromosome"/>
</dbReference>
<organism evidence="2 3">
    <name type="scientific">Cellulomonas shaoxiangyii</name>
    <dbReference type="NCBI Taxonomy" id="2566013"/>
    <lineage>
        <taxon>Bacteria</taxon>
        <taxon>Bacillati</taxon>
        <taxon>Actinomycetota</taxon>
        <taxon>Actinomycetes</taxon>
        <taxon>Micrococcales</taxon>
        <taxon>Cellulomonadaceae</taxon>
        <taxon>Cellulomonas</taxon>
    </lineage>
</organism>
<dbReference type="OrthoDB" id="3254844at2"/>
<dbReference type="KEGG" id="celz:E5225_08900"/>
<protein>
    <submittedName>
        <fullName evidence="2">Uncharacterized protein</fullName>
    </submittedName>
</protein>
<name>A0A4V1CMP5_9CELL</name>
<gene>
    <name evidence="2" type="ORF">E5225_08900</name>
</gene>
<dbReference type="EMBL" id="CP039291">
    <property type="protein sequence ID" value="QCB93665.1"/>
    <property type="molecule type" value="Genomic_DNA"/>
</dbReference>